<feature type="compositionally biased region" description="Polar residues" evidence="1">
    <location>
        <begin position="495"/>
        <end position="512"/>
    </location>
</feature>
<dbReference type="AlphaFoldDB" id="A0A1B6DFV2"/>
<feature type="non-terminal residue" evidence="5">
    <location>
        <position position="1"/>
    </location>
</feature>
<feature type="compositionally biased region" description="Polar residues" evidence="1">
    <location>
        <begin position="761"/>
        <end position="778"/>
    </location>
</feature>
<organism evidence="5">
    <name type="scientific">Clastoptera arizonana</name>
    <name type="common">Arizona spittle bug</name>
    <dbReference type="NCBI Taxonomy" id="38151"/>
    <lineage>
        <taxon>Eukaryota</taxon>
        <taxon>Metazoa</taxon>
        <taxon>Ecdysozoa</taxon>
        <taxon>Arthropoda</taxon>
        <taxon>Hexapoda</taxon>
        <taxon>Insecta</taxon>
        <taxon>Pterygota</taxon>
        <taxon>Neoptera</taxon>
        <taxon>Paraneoptera</taxon>
        <taxon>Hemiptera</taxon>
        <taxon>Auchenorrhyncha</taxon>
        <taxon>Cercopoidea</taxon>
        <taxon>Clastopteridae</taxon>
        <taxon>Clastoptera</taxon>
    </lineage>
</organism>
<feature type="compositionally biased region" description="Basic and acidic residues" evidence="1">
    <location>
        <begin position="692"/>
        <end position="706"/>
    </location>
</feature>
<feature type="region of interest" description="Disordered" evidence="1">
    <location>
        <begin position="463"/>
        <end position="512"/>
    </location>
</feature>
<evidence type="ECO:0000256" key="2">
    <source>
        <dbReference type="SAM" id="Phobius"/>
    </source>
</evidence>
<keyword evidence="2" id="KW-0472">Membrane</keyword>
<feature type="region of interest" description="Disordered" evidence="1">
    <location>
        <begin position="908"/>
        <end position="945"/>
    </location>
</feature>
<dbReference type="PANTHER" id="PTHR22050:SF0">
    <property type="entry name" value="TRANSMEMBRANE PROTEIN 131 HOMOLOG"/>
    <property type="match status" value="1"/>
</dbReference>
<feature type="region of interest" description="Disordered" evidence="1">
    <location>
        <begin position="559"/>
        <end position="580"/>
    </location>
</feature>
<feature type="compositionally biased region" description="Polar residues" evidence="1">
    <location>
        <begin position="466"/>
        <end position="480"/>
    </location>
</feature>
<feature type="compositionally biased region" description="Basic residues" evidence="1">
    <location>
        <begin position="652"/>
        <end position="665"/>
    </location>
</feature>
<keyword evidence="2" id="KW-0812">Transmembrane</keyword>
<dbReference type="Pfam" id="PF24501">
    <property type="entry name" value="Ig_TMEM131L_5"/>
    <property type="match status" value="1"/>
</dbReference>
<proteinExistence type="predicted"/>
<dbReference type="InterPro" id="IPR055437">
    <property type="entry name" value="TMEM131L_Ig_5"/>
</dbReference>
<dbReference type="InterPro" id="IPR039877">
    <property type="entry name" value="TMEM131-like"/>
</dbReference>
<evidence type="ECO:0000313" key="5">
    <source>
        <dbReference type="EMBL" id="JAS24564.1"/>
    </source>
</evidence>
<name>A0A1B6DFV2_9HEMI</name>
<sequence>HLFDVQVCLSWPNLVTPSHILQFPLTQVGNTTFKEIIVTNPGSKYPLIVQIMLENYYPSAETLVDSIPEQLRPICPQCSHHDPSVFFLEVEHCNSCHLKGITTHKDTMPYFLPPLSNITLRVGFSPQAAQTASSFLILRNNLTVVEVLQMHGSGAYTQFKFGNRKPGSSTPLVFELAEKHLKDCEREKQRKFPSPNVTVKRSFTARNIGALPISIRGFHISGLPCEGYGFRVLNCEPFYLEPNGTRKVDIAFTPDFTLTRVQRTLSVLTSEGEFGAANYTLVATLPPYLLASCSGVLARPSWEPLLYYSAVTFMIFLLMCVLAAAFLESDKVLKSAVKAMTRETATLQPVLDLRLVGAGVEIGSSNSVKKNEENIDSPAWTPVQNIDPSSITGQEVIKDSTKTEPENVAAVFSSSINKCNKKKLVANKRVNETTESNVDTVQSKDCGSINFKVIPTENHAVKKSSPFPSINSNGSESTSFPMEAASKQGDKIEQTKCTQKEQFNGSKVASTQRILDVPKDNNRRRFGGSKKCSSSNNAGCFNKQAIRENTASSNIIASISNEDVETSSTTTESSTHDDGDKEVEITMSKHQTDGTNQSQKALKVRNKLCNIVSNGEMKQNIAAERSGGSASSFEPDWDDDDHAVKDSCENKRKNHPNGRNARKQGGRNGKINDPGNTLRQRNGNNGNKQQNKLKEKQGLGRKRSNDKSAMLNKGLLPPMFDNASVPPPPPTIWGDSRASFSDVVARTDSYSNVVAPRHNLDSNPPNFKQPSASISSVSAPLGPIGPRKSSPINNWSNWTECNDQIQSPLTTSTSSFYMDTLDSIQPVQPGGFSMWSENTLLKTLQAEEQRRLDEEEYKRRTAIYHDTWTSYWNPVLTPNSVTATPTLLETQAGNTSLMWHSDVWAPTPPPAAPWAPPGLAPPPLRDDQHILPATGTDVEQITSKK</sequence>
<feature type="compositionally biased region" description="Low complexity" evidence="1">
    <location>
        <begin position="678"/>
        <end position="690"/>
    </location>
</feature>
<feature type="domain" description="TMEM131L fourth Ig-like" evidence="3">
    <location>
        <begin position="21"/>
        <end position="155"/>
    </location>
</feature>
<feature type="compositionally biased region" description="Low complexity" evidence="1">
    <location>
        <begin position="559"/>
        <end position="573"/>
    </location>
</feature>
<feature type="region of interest" description="Disordered" evidence="1">
    <location>
        <begin position="756"/>
        <end position="783"/>
    </location>
</feature>
<feature type="region of interest" description="Disordered" evidence="1">
    <location>
        <begin position="622"/>
        <end position="734"/>
    </location>
</feature>
<feature type="domain" description="TMEM131L fifth Ig-like" evidence="4">
    <location>
        <begin position="207"/>
        <end position="271"/>
    </location>
</feature>
<dbReference type="InterPro" id="IPR055436">
    <property type="entry name" value="Ig_TMEM131L_4"/>
</dbReference>
<evidence type="ECO:0000259" key="3">
    <source>
        <dbReference type="Pfam" id="PF24499"/>
    </source>
</evidence>
<dbReference type="GO" id="GO:0016020">
    <property type="term" value="C:membrane"/>
    <property type="evidence" value="ECO:0007669"/>
    <property type="project" value="TreeGrafter"/>
</dbReference>
<gene>
    <name evidence="5" type="ORF">g.21011</name>
</gene>
<dbReference type="Pfam" id="PF24499">
    <property type="entry name" value="Ig_TMEM131L_4"/>
    <property type="match status" value="1"/>
</dbReference>
<reference evidence="5" key="1">
    <citation type="submission" date="2015-12" db="EMBL/GenBank/DDBJ databases">
        <title>De novo transcriptome assembly of four potential Pierce s Disease insect vectors from Arizona vineyards.</title>
        <authorList>
            <person name="Tassone E.E."/>
        </authorList>
    </citation>
    <scope>NUCLEOTIDE SEQUENCE</scope>
</reference>
<feature type="transmembrane region" description="Helical" evidence="2">
    <location>
        <begin position="305"/>
        <end position="327"/>
    </location>
</feature>
<dbReference type="EMBL" id="GEDC01012734">
    <property type="protein sequence ID" value="JAS24564.1"/>
    <property type="molecule type" value="Transcribed_RNA"/>
</dbReference>
<protein>
    <recommendedName>
        <fullName evidence="6">Transmembrane protein 131-like N-terminal domain-containing protein</fullName>
    </recommendedName>
</protein>
<feature type="compositionally biased region" description="Basic and acidic residues" evidence="1">
    <location>
        <begin position="642"/>
        <end position="651"/>
    </location>
</feature>
<evidence type="ECO:0000256" key="1">
    <source>
        <dbReference type="SAM" id="MobiDB-lite"/>
    </source>
</evidence>
<accession>A0A1B6DFV2</accession>
<dbReference type="PANTHER" id="PTHR22050">
    <property type="entry name" value="RW1 PROTEIN HOMOLOG"/>
    <property type="match status" value="1"/>
</dbReference>
<feature type="compositionally biased region" description="Pro residues" evidence="1">
    <location>
        <begin position="908"/>
        <end position="923"/>
    </location>
</feature>
<evidence type="ECO:0008006" key="6">
    <source>
        <dbReference type="Google" id="ProtNLM"/>
    </source>
</evidence>
<keyword evidence="2" id="KW-1133">Transmembrane helix</keyword>
<evidence type="ECO:0000259" key="4">
    <source>
        <dbReference type="Pfam" id="PF24501"/>
    </source>
</evidence>
<feature type="transmembrane region" description="Helical" evidence="2">
    <location>
        <begin position="276"/>
        <end position="298"/>
    </location>
</feature>